<dbReference type="AlphaFoldDB" id="A0A967AEL9"/>
<protein>
    <submittedName>
        <fullName evidence="1">Uncharacterized protein</fullName>
    </submittedName>
</protein>
<name>A0A967AEL9_9FLAO</name>
<sequence length="49" mass="5719">MNKKEKKELLKSFKEYSEKVIASKKESKKFLVKTGIHTKEGKLTKQYAS</sequence>
<reference evidence="1" key="1">
    <citation type="submission" date="2020-03" db="EMBL/GenBank/DDBJ databases">
        <title>Psychroflexus Maritimus sp. nov., isolate from marine sediment.</title>
        <authorList>
            <person name="Zhong Y.-L."/>
        </authorList>
    </citation>
    <scope>NUCLEOTIDE SEQUENCE</scope>
    <source>
        <strain evidence="1">C1</strain>
    </source>
</reference>
<comment type="caution">
    <text evidence="1">The sequence shown here is derived from an EMBL/GenBank/DDBJ whole genome shotgun (WGS) entry which is preliminary data.</text>
</comment>
<gene>
    <name evidence="1" type="ORF">G7034_07750</name>
</gene>
<organism evidence="1 2">
    <name type="scientific">Psychroflexus maritimus</name>
    <dbReference type="NCBI Taxonomy" id="2714865"/>
    <lineage>
        <taxon>Bacteria</taxon>
        <taxon>Pseudomonadati</taxon>
        <taxon>Bacteroidota</taxon>
        <taxon>Flavobacteriia</taxon>
        <taxon>Flavobacteriales</taxon>
        <taxon>Flavobacteriaceae</taxon>
        <taxon>Psychroflexus</taxon>
    </lineage>
</organism>
<dbReference type="RefSeq" id="WP_166400398.1">
    <property type="nucleotide sequence ID" value="NZ_JAANAS010000051.1"/>
</dbReference>
<evidence type="ECO:0000313" key="1">
    <source>
        <dbReference type="EMBL" id="NGZ90143.1"/>
    </source>
</evidence>
<evidence type="ECO:0000313" key="2">
    <source>
        <dbReference type="Proteomes" id="UP000643701"/>
    </source>
</evidence>
<proteinExistence type="predicted"/>
<keyword evidence="2" id="KW-1185">Reference proteome</keyword>
<accession>A0A967AEL9</accession>
<dbReference type="EMBL" id="JAANAS010000051">
    <property type="protein sequence ID" value="NGZ90143.1"/>
    <property type="molecule type" value="Genomic_DNA"/>
</dbReference>
<dbReference type="Proteomes" id="UP000643701">
    <property type="component" value="Unassembled WGS sequence"/>
</dbReference>